<comment type="caution">
    <text evidence="4">The sequence shown here is derived from an EMBL/GenBank/DDBJ whole genome shotgun (WGS) entry which is preliminary data.</text>
</comment>
<dbReference type="GeneID" id="73327215"/>
<dbReference type="SUPFAM" id="SSF51905">
    <property type="entry name" value="FAD/NAD(P)-binding domain"/>
    <property type="match status" value="1"/>
</dbReference>
<reference evidence="4 5" key="1">
    <citation type="submission" date="2022-03" db="EMBL/GenBank/DDBJ databases">
        <title>Genome data of Colletotrichum spp.</title>
        <authorList>
            <person name="Utami Y.D."/>
            <person name="Hiruma K."/>
        </authorList>
    </citation>
    <scope>NUCLEOTIDE SEQUENCE [LARGE SCALE GENOMIC DNA]</scope>
    <source>
        <strain evidence="4 5">MAFF 239500</strain>
    </source>
</reference>
<evidence type="ECO:0000313" key="5">
    <source>
        <dbReference type="Proteomes" id="UP001055115"/>
    </source>
</evidence>
<evidence type="ECO:0000256" key="2">
    <source>
        <dbReference type="ARBA" id="ARBA00022827"/>
    </source>
</evidence>
<gene>
    <name evidence="4" type="ORF">ColSpa_06413</name>
</gene>
<dbReference type="Pfam" id="PF13738">
    <property type="entry name" value="Pyr_redox_3"/>
    <property type="match status" value="1"/>
</dbReference>
<protein>
    <submittedName>
        <fullName evidence="4">Monooxygenase aurF</fullName>
    </submittedName>
</protein>
<dbReference type="GO" id="GO:0050661">
    <property type="term" value="F:NADP binding"/>
    <property type="evidence" value="ECO:0007669"/>
    <property type="project" value="InterPro"/>
</dbReference>
<keyword evidence="3" id="KW-0560">Oxidoreductase</keyword>
<evidence type="ECO:0000313" key="4">
    <source>
        <dbReference type="EMBL" id="GKT46232.1"/>
    </source>
</evidence>
<dbReference type="PANTHER" id="PTHR23023">
    <property type="entry name" value="DIMETHYLANILINE MONOOXYGENASE"/>
    <property type="match status" value="1"/>
</dbReference>
<name>A0AA37LCZ9_9PEZI</name>
<dbReference type="AlphaFoldDB" id="A0AA37LCZ9"/>
<dbReference type="GO" id="GO:0004497">
    <property type="term" value="F:monooxygenase activity"/>
    <property type="evidence" value="ECO:0007669"/>
    <property type="project" value="UniProtKB-KW"/>
</dbReference>
<dbReference type="InterPro" id="IPR050346">
    <property type="entry name" value="FMO-like"/>
</dbReference>
<proteinExistence type="predicted"/>
<organism evidence="4 5">
    <name type="scientific">Colletotrichum spaethianum</name>
    <dbReference type="NCBI Taxonomy" id="700344"/>
    <lineage>
        <taxon>Eukaryota</taxon>
        <taxon>Fungi</taxon>
        <taxon>Dikarya</taxon>
        <taxon>Ascomycota</taxon>
        <taxon>Pezizomycotina</taxon>
        <taxon>Sordariomycetes</taxon>
        <taxon>Hypocreomycetidae</taxon>
        <taxon>Glomerellales</taxon>
        <taxon>Glomerellaceae</taxon>
        <taxon>Colletotrichum</taxon>
        <taxon>Colletotrichum spaethianum species complex</taxon>
    </lineage>
</organism>
<evidence type="ECO:0000256" key="1">
    <source>
        <dbReference type="ARBA" id="ARBA00022630"/>
    </source>
</evidence>
<dbReference type="RefSeq" id="XP_049128582.1">
    <property type="nucleotide sequence ID" value="XM_049272625.1"/>
</dbReference>
<keyword evidence="1" id="KW-0285">Flavoprotein</keyword>
<keyword evidence="4" id="KW-0503">Monooxygenase</keyword>
<dbReference type="Gene3D" id="3.50.50.60">
    <property type="entry name" value="FAD/NAD(P)-binding domain"/>
    <property type="match status" value="2"/>
</dbReference>
<dbReference type="InterPro" id="IPR036188">
    <property type="entry name" value="FAD/NAD-bd_sf"/>
</dbReference>
<keyword evidence="2" id="KW-0274">FAD</keyword>
<dbReference type="GO" id="GO:0050660">
    <property type="term" value="F:flavin adenine dinucleotide binding"/>
    <property type="evidence" value="ECO:0007669"/>
    <property type="project" value="InterPro"/>
</dbReference>
<dbReference type="EMBL" id="BQXU01000015">
    <property type="protein sequence ID" value="GKT46232.1"/>
    <property type="molecule type" value="Genomic_DNA"/>
</dbReference>
<evidence type="ECO:0000256" key="3">
    <source>
        <dbReference type="ARBA" id="ARBA00023002"/>
    </source>
</evidence>
<keyword evidence="5" id="KW-1185">Reference proteome</keyword>
<sequence length="365" mass="41022">MEENAASQTDERHVFDRLVLANGQLSTPHKIDIKGIEKFEGDAVHSVQFKDPSRYEGKNVLIVGVGATGADTQSFLQKAKARSVHMSHRGQYYLSAEHRIPVFSSNLAENLRDGVTKSVQGVSEVTGPRSVAFTDGTVLHDIDAIIICTGYHFDFSLLRDAGDPTDPTKAPDHYERINAARYKDPHVSFPRLYRGFISEQYPESLAVIGHFLLAKPTFVLNDLATMALASIWSGAAPLPTREEMARDINSHYDTIVSTLKRGPVPHMGFRMFGSKNYEWVNKVAGTGVTDRLACFSLEAWKLWWNDRTFYNLLMDGVDEPAVYRLFETGRGRKPWSGAREQILKTNDEVNQMAEKWKKENSPKSK</sequence>
<accession>A0AA37LCZ9</accession>
<dbReference type="Proteomes" id="UP001055115">
    <property type="component" value="Unassembled WGS sequence"/>
</dbReference>
<dbReference type="PIRSF" id="PIRSF000332">
    <property type="entry name" value="FMO"/>
    <property type="match status" value="1"/>
</dbReference>
<dbReference type="InterPro" id="IPR000960">
    <property type="entry name" value="Flavin_mOase"/>
</dbReference>